<feature type="domain" description="Glycosyl hydrolase family 13 catalytic" evidence="5">
    <location>
        <begin position="11"/>
        <end position="413"/>
    </location>
</feature>
<dbReference type="Pfam" id="PF00128">
    <property type="entry name" value="Alpha-amylase"/>
    <property type="match status" value="1"/>
</dbReference>
<protein>
    <recommendedName>
        <fullName evidence="4">Alpha,alpha-phosphotrehalase</fullName>
        <ecNumber evidence="4">3.2.1.93</ecNumber>
    </recommendedName>
</protein>
<keyword evidence="9" id="KW-1185">Reference proteome</keyword>
<dbReference type="FunFam" id="3.90.400.10:FF:000002">
    <property type="entry name" value="Sucrose isomerase"/>
    <property type="match status" value="1"/>
</dbReference>
<evidence type="ECO:0000313" key="7">
    <source>
        <dbReference type="EMBL" id="TLQ07283.1"/>
    </source>
</evidence>
<dbReference type="Gene3D" id="2.60.40.1180">
    <property type="entry name" value="Golgi alpha-mannosidase II"/>
    <property type="match status" value="1"/>
</dbReference>
<dbReference type="InterPro" id="IPR012769">
    <property type="entry name" value="Trehalose_TreC"/>
</dbReference>
<dbReference type="SUPFAM" id="SSF51011">
    <property type="entry name" value="Glycosyl hydrolase domain"/>
    <property type="match status" value="1"/>
</dbReference>
<dbReference type="PANTHER" id="PTHR10357">
    <property type="entry name" value="ALPHA-AMYLASE FAMILY MEMBER"/>
    <property type="match status" value="1"/>
</dbReference>
<dbReference type="InterPro" id="IPR006047">
    <property type="entry name" value="GH13_cat_dom"/>
</dbReference>
<reference evidence="7 8" key="1">
    <citation type="submission" date="2019-05" db="EMBL/GenBank/DDBJ databases">
        <title>The metagenome of a microbial culture collection derived from dairy environment covers the genomic content of the human microbiome.</title>
        <authorList>
            <person name="Roder T."/>
            <person name="Wuthrich D."/>
            <person name="Sattari Z."/>
            <person name="Von Ah U."/>
            <person name="Bar C."/>
            <person name="Ronchi F."/>
            <person name="Macpherson A.J."/>
            <person name="Ganal-Vonarburg S.C."/>
            <person name="Bruggmann R."/>
            <person name="Vergeres G."/>
        </authorList>
    </citation>
    <scope>NUCLEOTIDE SEQUENCE [LARGE SCALE GENOMIC DNA]</scope>
    <source>
        <strain evidence="7 8">FAM 24235</strain>
    </source>
</reference>
<dbReference type="InterPro" id="IPR056300">
    <property type="entry name" value="SusG-like_C"/>
</dbReference>
<dbReference type="RefSeq" id="WP_138471872.1">
    <property type="nucleotide sequence ID" value="NZ_JBGQQG010000008.1"/>
</dbReference>
<dbReference type="GO" id="GO:0005737">
    <property type="term" value="C:cytoplasm"/>
    <property type="evidence" value="ECO:0007669"/>
    <property type="project" value="UniProtKB-UniRule"/>
</dbReference>
<dbReference type="FunFam" id="3.20.20.80:FF:000064">
    <property type="entry name" value="Oligo-1,6-glucosidase"/>
    <property type="match status" value="1"/>
</dbReference>
<evidence type="ECO:0000256" key="1">
    <source>
        <dbReference type="ARBA" id="ARBA00008061"/>
    </source>
</evidence>
<evidence type="ECO:0000259" key="5">
    <source>
        <dbReference type="SMART" id="SM00642"/>
    </source>
</evidence>
<dbReference type="Proteomes" id="UP001625374">
    <property type="component" value="Unassembled WGS sequence"/>
</dbReference>
<reference evidence="6 9" key="2">
    <citation type="submission" date="2024-08" db="EMBL/GenBank/DDBJ databases">
        <authorList>
            <person name="Arias E."/>
        </authorList>
    </citation>
    <scope>NUCLEOTIDE SEQUENCE [LARGE SCALE GENOMIC DNA]</scope>
    <source>
        <strain evidence="6 9">FAM 24106</strain>
    </source>
</reference>
<comment type="similarity">
    <text evidence="1">Belongs to the glycosyl hydrolase 13 family.</text>
</comment>
<organism evidence="7 8">
    <name type="scientific">Marinilactibacillus psychrotolerans</name>
    <dbReference type="NCBI Taxonomy" id="191770"/>
    <lineage>
        <taxon>Bacteria</taxon>
        <taxon>Bacillati</taxon>
        <taxon>Bacillota</taxon>
        <taxon>Bacilli</taxon>
        <taxon>Lactobacillales</taxon>
        <taxon>Carnobacteriaceae</taxon>
        <taxon>Marinilactibacillus</taxon>
    </lineage>
</organism>
<dbReference type="EMBL" id="VBTE01000018">
    <property type="protein sequence ID" value="TLQ07283.1"/>
    <property type="molecule type" value="Genomic_DNA"/>
</dbReference>
<keyword evidence="2 7" id="KW-0378">Hydrolase</keyword>
<dbReference type="STRING" id="191770.SAMN04488013_1067"/>
<dbReference type="SUPFAM" id="SSF51445">
    <property type="entry name" value="(Trans)glycosidases"/>
    <property type="match status" value="1"/>
</dbReference>
<dbReference type="Gene3D" id="3.20.20.80">
    <property type="entry name" value="Glycosidases"/>
    <property type="match status" value="1"/>
</dbReference>
<dbReference type="InterPro" id="IPR045857">
    <property type="entry name" value="O16G_dom_2"/>
</dbReference>
<dbReference type="GO" id="GO:0008788">
    <property type="term" value="F:alpha,alpha-phosphotrehalase activity"/>
    <property type="evidence" value="ECO:0007669"/>
    <property type="project" value="UniProtKB-UniRule"/>
</dbReference>
<dbReference type="GO" id="GO:0005993">
    <property type="term" value="P:trehalose catabolic process"/>
    <property type="evidence" value="ECO:0007669"/>
    <property type="project" value="InterPro"/>
</dbReference>
<dbReference type="Gene3D" id="3.90.400.10">
    <property type="entry name" value="Oligo-1,6-glucosidase, Domain 2"/>
    <property type="match status" value="1"/>
</dbReference>
<dbReference type="Pfam" id="PF23915">
    <property type="entry name" value="SusG_C"/>
    <property type="match status" value="1"/>
</dbReference>
<dbReference type="CDD" id="cd11333">
    <property type="entry name" value="AmyAc_SI_OligoGlu_DGase"/>
    <property type="match status" value="1"/>
</dbReference>
<dbReference type="SMART" id="SM00642">
    <property type="entry name" value="Aamy"/>
    <property type="match status" value="1"/>
</dbReference>
<evidence type="ECO:0000313" key="6">
    <source>
        <dbReference type="EMBL" id="MFL2103453.1"/>
    </source>
</evidence>
<dbReference type="Proteomes" id="UP000307201">
    <property type="component" value="Unassembled WGS sequence"/>
</dbReference>
<name>A0A5R9C3D9_9LACT</name>
<proteinExistence type="inferred from homology"/>
<dbReference type="NCBIfam" id="NF008183">
    <property type="entry name" value="PRK10933.1"/>
    <property type="match status" value="1"/>
</dbReference>
<dbReference type="InterPro" id="IPR017853">
    <property type="entry name" value="GH"/>
</dbReference>
<dbReference type="EMBL" id="JBGQQK010000027">
    <property type="protein sequence ID" value="MFL2103453.1"/>
    <property type="molecule type" value="Genomic_DNA"/>
</dbReference>
<dbReference type="GO" id="GO:0004556">
    <property type="term" value="F:alpha-amylase activity"/>
    <property type="evidence" value="ECO:0007669"/>
    <property type="project" value="TreeGrafter"/>
</dbReference>
<evidence type="ECO:0000256" key="4">
    <source>
        <dbReference type="NCBIfam" id="TIGR02403"/>
    </source>
</evidence>
<dbReference type="AlphaFoldDB" id="A0A5R9C3D9"/>
<evidence type="ECO:0000256" key="3">
    <source>
        <dbReference type="ARBA" id="ARBA00023295"/>
    </source>
</evidence>
<dbReference type="PANTHER" id="PTHR10357:SF217">
    <property type="entry name" value="TREHALOSE-6-PHOSPHATE HYDROLASE"/>
    <property type="match status" value="1"/>
</dbReference>
<evidence type="ECO:0000313" key="9">
    <source>
        <dbReference type="Proteomes" id="UP001625374"/>
    </source>
</evidence>
<accession>A0A5R9C3D9</accession>
<sequence>MTTFHDKVIYQVYPKSFKDTDGNGIGDLRGIIEKLPYLEDLGVDMLWLNPFYKSPQNDNGYDVADYTSIDPLFGSWADFDTLVQEAEKRGITLMLDMVLNHTSTEHEWFQKALSGDKKYQDYYILREAQSDGSLPTNWESKFGGPAWSKFADTNLYYLHLYDKTQADLNWRNPEMRKELYEAVNFWLEKGVKGLRFDVINVIGKAEKLEDAADGVGKSHYTDTPIVHDYIKELSQKTFGKYENIITVGEMSSTTVNNGIKYSTPESNELSMIFSFHHLKVDYKDGEKWTKMPFDFLELKKLLDEWQRGMDEGDGWNAVFWNNHDQPRANSRFGDVENYPIETATMLAQTIHLLRGTPYIYQGEEIGMTNPNYDQIEDYVDIETHNAYKVLKDKGLAENEIMEIIQEKSRDNSRTPMQWNTDENAGFSSGEPWLKVPKNYTELNTENELISKKIRDYYKELIQLRKEYLIIQEGSYEPFELGHQSVFGYIREYEQQKLLVLNHFYEDEAIVKIPKALLDMEASYLIGNKKERILEETFTMQPYETVAFLLN</sequence>
<dbReference type="OrthoDB" id="9805159at2"/>
<evidence type="ECO:0000313" key="8">
    <source>
        <dbReference type="Proteomes" id="UP000307201"/>
    </source>
</evidence>
<keyword evidence="3 7" id="KW-0326">Glycosidase</keyword>
<dbReference type="InterPro" id="IPR013780">
    <property type="entry name" value="Glyco_hydro_b"/>
</dbReference>
<dbReference type="EC" id="3.2.1.93" evidence="4"/>
<dbReference type="NCBIfam" id="TIGR02403">
    <property type="entry name" value="trehalose_treC"/>
    <property type="match status" value="1"/>
</dbReference>
<gene>
    <name evidence="7" type="primary">treC</name>
    <name evidence="6" type="ORF">ACEN37_09295</name>
    <name evidence="7" type="ORF">FEZ48_07040</name>
</gene>
<comment type="caution">
    <text evidence="7">The sequence shown here is derived from an EMBL/GenBank/DDBJ whole genome shotgun (WGS) entry which is preliminary data.</text>
</comment>
<evidence type="ECO:0000256" key="2">
    <source>
        <dbReference type="ARBA" id="ARBA00022801"/>
    </source>
</evidence>